<reference evidence="2 4" key="1">
    <citation type="journal article" date="1993" name="J. Gen. Virol.">
        <title>Nucleotide sequence of the Buzura suppressaria single nucleocapsid nuclear polyhedrosis virus polyhedrin gene.</title>
        <authorList>
            <person name="Hu Z.H."/>
            <person name="Liu M.F."/>
            <person name="Jin F."/>
            <person name="Wang Z.X."/>
            <person name="Liu X.Y."/>
            <person name="Li M.J."/>
            <person name="Liang B.F."/>
            <person name="Xie T.E."/>
        </authorList>
    </citation>
    <scope>NUCLEOTIDE SEQUENCE [LARGE SCALE GENOMIC DNA]</scope>
    <source>
        <strain evidence="2">Hubei</strain>
    </source>
</reference>
<dbReference type="EMBL" id="KF611977">
    <property type="protein sequence ID" value="AHH82684.1"/>
    <property type="molecule type" value="Genomic_DNA"/>
</dbReference>
<reference evidence="3" key="7">
    <citation type="submission" date="2014-10" db="EMBL/GenBank/DDBJ databases">
        <authorList>
            <person name="Seo M.-J."/>
            <person name="Seok Y.J."/>
            <person name="Cha I.-T."/>
        </authorList>
    </citation>
    <scope>NUCLEOTIDE SEQUENCE</scope>
    <source>
        <strain evidence="3">Guangxi</strain>
    </source>
</reference>
<reference evidence="2 4" key="6">
    <citation type="journal article" date="2014" name="PLoS ONE">
        <title>Genome Sequence and Analysis of Buzura suppressaria Nucleopolyhedrovirus: A Group II Alphabaculovirus.</title>
        <authorList>
            <person name="Zhu Z."/>
            <person name="Yin F."/>
            <person name="Liu X."/>
            <person name="Hou D."/>
            <person name="Wang J."/>
            <person name="Zhang L."/>
            <person name="Arif B."/>
            <person name="Wang H."/>
            <person name="Deng F."/>
            <person name="Hu Z."/>
        </authorList>
    </citation>
    <scope>NUCLEOTIDE SEQUENCE [LARGE SCALE GENOMIC DNA]</scope>
    <source>
        <strain evidence="2">Hubei</strain>
    </source>
</reference>
<reference evidence="2 4" key="4">
    <citation type="journal article" date="1998" name="J. Gen. Virol.">
        <title>Distinct gene arrangement in the Buzura suppressaria single-nucleocapsid nucleopolyhedrovirus genome.</title>
        <authorList>
            <person name="Hu Z.H."/>
            <person name="Arif B.M."/>
            <person name="Jin F."/>
            <person name="Martens J.W."/>
            <person name="Chen X.W."/>
            <person name="Sun J.S."/>
            <person name="Zuidema D."/>
            <person name="Goldbach R.W."/>
            <person name="Vlak J.M."/>
        </authorList>
    </citation>
    <scope>NUCLEOTIDE SEQUENCE [LARGE SCALE GENOMIC DNA]</scope>
    <source>
        <strain evidence="2">Hubei</strain>
    </source>
</reference>
<evidence type="ECO:0000313" key="2">
    <source>
        <dbReference type="EMBL" id="AHH82684.1"/>
    </source>
</evidence>
<dbReference type="KEGG" id="vg:18267015"/>
<dbReference type="OrthoDB" id="8240at10239"/>
<name>W5VLB9_NPVBS</name>
<protein>
    <submittedName>
        <fullName evidence="2">BRO-C</fullName>
    </submittedName>
</protein>
<organism evidence="2 4">
    <name type="scientific">Buzura suppressaria nuclear polyhedrosis virus</name>
    <name type="common">BsNPV</name>
    <dbReference type="NCBI Taxonomy" id="74320"/>
    <lineage>
        <taxon>Viruses</taxon>
        <taxon>Viruses incertae sedis</taxon>
        <taxon>Naldaviricetes</taxon>
        <taxon>Lefavirales</taxon>
        <taxon>Baculoviridae</taxon>
        <taxon>Alphabaculovirus</taxon>
        <taxon>Alphabaculovirus busuppressariae</taxon>
    </lineage>
</organism>
<dbReference type="Proteomes" id="UP000214366">
    <property type="component" value="Segment"/>
</dbReference>
<proteinExistence type="predicted"/>
<reference evidence="2 4" key="3">
    <citation type="journal article" date="1998" name="J. Gen. Virol.">
        <title>The single-nucleocapsid nucleopolyhedrovirus of Buzura suppressaria encodes a P10 protein.</title>
        <authorList>
            <person name="van Oers M.M."/>
            <person name="Hu Z."/>
            <person name="Arif B.M."/>
            <person name="van Strien E.A."/>
            <person name="van Lent J.W."/>
            <person name="Vlak J.M."/>
        </authorList>
    </citation>
    <scope>NUCLEOTIDE SEQUENCE [LARGE SCALE GENOMIC DNA]</scope>
    <source>
        <strain evidence="2">Hubei</strain>
    </source>
</reference>
<dbReference type="RefSeq" id="YP_009001872.1">
    <property type="nucleotide sequence ID" value="NC_023442.1"/>
</dbReference>
<evidence type="ECO:0000313" key="3">
    <source>
        <dbReference type="EMBL" id="AKN91068.1"/>
    </source>
</evidence>
<dbReference type="EMBL" id="KM986882">
    <property type="protein sequence ID" value="AKN91068.1"/>
    <property type="molecule type" value="Genomic_DNA"/>
</dbReference>
<accession>W5VLB9</accession>
<organismHost>
    <name type="scientific">Lepidoptera</name>
    <name type="common">moths &amp; butterflies</name>
    <dbReference type="NCBI Taxonomy" id="7088"/>
</organismHost>
<dbReference type="Pfam" id="PF12299">
    <property type="entry name" value="DUF3627"/>
    <property type="match status" value="1"/>
</dbReference>
<dbReference type="GeneID" id="18267015"/>
<evidence type="ECO:0000313" key="4">
    <source>
        <dbReference type="Proteomes" id="UP000214366"/>
    </source>
</evidence>
<evidence type="ECO:0000259" key="1">
    <source>
        <dbReference type="Pfam" id="PF12299"/>
    </source>
</evidence>
<dbReference type="InterPro" id="IPR022549">
    <property type="entry name" value="DUF3627"/>
</dbReference>
<reference evidence="2 4" key="5">
    <citation type="journal article" date="1998" name="Virus Res.">
        <title>Genetic organization of the HindIII-I region of the single-nucleocapsid nucleopolyhedrovirus of Buzura suppressaria.</title>
        <authorList>
            <person name="Hu Z.H."/>
            <person name="Arif B.M."/>
            <person name="Sun J.S."/>
            <person name="Chen X.W."/>
            <person name="Zuidema D."/>
            <person name="Goldbach R.W."/>
            <person name="Vlak J.M."/>
        </authorList>
    </citation>
    <scope>NUCLEOTIDE SEQUENCE [LARGE SCALE GENOMIC DNA]</scope>
    <source>
        <strain evidence="2">Hubei</strain>
    </source>
</reference>
<sequence>MNAVHVATNDKVEAPWMKDLFKFKMAIVEKDCKINEPTVALTQSNEKLSEANSNLIVANKGLLQAFDIINEARKKTAQLANRMADIAQDVIAKSSDPQLFHLLAVRALRNKEYAFLRTQKRSFKP</sequence>
<keyword evidence="4" id="KW-1185">Reference proteome</keyword>
<feature type="domain" description="DUF3627" evidence="1">
    <location>
        <begin position="80"/>
        <end position="124"/>
    </location>
</feature>
<reference evidence="2 4" key="2">
    <citation type="journal article" date="1997" name="Virus Res.">
        <title>Characterization of the ecdysteroid UDP-glucosyltransferase gene of a single nucleocapsid nucleopolyhedrovirus of Buzura suppressaria.</title>
        <authorList>
            <person name="Hu Z.H."/>
            <person name="Broer R."/>
            <person name="Westerlaken J."/>
            <person name="Martens J.W."/>
            <person name="Jin F."/>
            <person name="Jehle J.A."/>
            <person name="Wang L.M."/>
            <person name="Vlak J.M."/>
        </authorList>
    </citation>
    <scope>NUCLEOTIDE SEQUENCE [LARGE SCALE GENOMIC DNA]</scope>
    <source>
        <strain evidence="2">Hubei</strain>
    </source>
</reference>